<evidence type="ECO:0000313" key="2">
    <source>
        <dbReference type="EMBL" id="PHU35357.1"/>
    </source>
</evidence>
<name>A0A2G3DWC3_9FIRM</name>
<protein>
    <recommendedName>
        <fullName evidence="1">MobA/VirD2-like nuclease domain-containing protein</fullName>
    </recommendedName>
</protein>
<reference evidence="2 3" key="2">
    <citation type="submission" date="2017-10" db="EMBL/GenBank/DDBJ databases">
        <authorList>
            <person name="Banno H."/>
            <person name="Chua N.-H."/>
        </authorList>
    </citation>
    <scope>NUCLEOTIDE SEQUENCE [LARGE SCALE GENOMIC DNA]</scope>
    <source>
        <strain evidence="2 3">JK626</strain>
    </source>
</reference>
<comment type="caution">
    <text evidence="2">The sequence shown here is derived from an EMBL/GenBank/DDBJ whole genome shotgun (WGS) entry which is preliminary data.</text>
</comment>
<dbReference type="EMBL" id="PDYF01000010">
    <property type="protein sequence ID" value="PHU35357.1"/>
    <property type="molecule type" value="Genomic_DNA"/>
</dbReference>
<dbReference type="InterPro" id="IPR005094">
    <property type="entry name" value="Endonuclease_MobA/VirD2"/>
</dbReference>
<evidence type="ECO:0000259" key="1">
    <source>
        <dbReference type="Pfam" id="PF03432"/>
    </source>
</evidence>
<dbReference type="AlphaFoldDB" id="A0A2G3DWC3"/>
<gene>
    <name evidence="2" type="ORF">CSX01_05170</name>
</gene>
<evidence type="ECO:0000313" key="3">
    <source>
        <dbReference type="Proteomes" id="UP000225889"/>
    </source>
</evidence>
<dbReference type="Pfam" id="PF03432">
    <property type="entry name" value="Relaxase"/>
    <property type="match status" value="1"/>
</dbReference>
<accession>A0A2G3DWC3</accession>
<proteinExistence type="predicted"/>
<organism evidence="2 3">
    <name type="scientific">Pseudobutyrivibrio ruminis</name>
    <dbReference type="NCBI Taxonomy" id="46206"/>
    <lineage>
        <taxon>Bacteria</taxon>
        <taxon>Bacillati</taxon>
        <taxon>Bacillota</taxon>
        <taxon>Clostridia</taxon>
        <taxon>Lachnospirales</taxon>
        <taxon>Lachnospiraceae</taxon>
        <taxon>Pseudobutyrivibrio</taxon>
    </lineage>
</organism>
<sequence>MAKGIVAKIWNIKDGSKGRGAGAQISDSIDYITNSEKCDETLGGSQAQIGRELTYVTNDVKTLEGLYVGCRNISDIKNATNEMMQVKEFHGKLGGRVALHGIISLDAAESDKKNAGKLMMLLNDLLEEIFPNNQAVYAVHTNTENLHIHFILNTVGLGGKKIHMDKSFMSKVFDPALNRLAEKYGFTPNEAWVKEKQEDKVSFGERVVKLRQAVDEAVERSEDFEEFLKDLKKQGIVVNCGKYLSLKAEGMTRGIRSYRLGSLYTVEAIRDRILNKREELIRSEVGEHVGRKKDPATVFVKTSPLKKFKDMSEDEKKECIRALKLGRNPWRERQESNWQLQRLSDEFRRTAGVYELIRVYAPNTGNAQDALDNIVARQKEIAAEKKAVRENLKTYQPIIRLYKEIKKYARKAYLYEFAACDEYLSSYMEYKKLCERLENGYGKSVLEVSAYIEDQENQILYATAQSKELSDEYKTILRFKENELKQGISEYTSLYDAIGFSKARTRAMQMGVFESCIKFIAADGADGAYIRVVITPDIIDGKRTEKAIVTVFDRSGKQLSEISSKDMSIKDFNRSISELKAEYGLYKCHSFDKREDAESFVEKQQEEKAKKVRRQVSD</sequence>
<dbReference type="RefSeq" id="WP_099391666.1">
    <property type="nucleotide sequence ID" value="NZ_PDYF01000010.1"/>
</dbReference>
<dbReference type="Proteomes" id="UP000225889">
    <property type="component" value="Unassembled WGS sequence"/>
</dbReference>
<reference evidence="2 3" key="1">
    <citation type="submission" date="2017-10" db="EMBL/GenBank/DDBJ databases">
        <title>Resolving the taxonomy of Roseburia spp., Eubacterium rectale and Agathobacter spp. through phylogenomic analysis.</title>
        <authorList>
            <person name="Sheridan P.O."/>
            <person name="Walker A.W."/>
            <person name="Duncan S.H."/>
            <person name="Scott K.P."/>
            <person name="Toole P.W.O."/>
            <person name="Luis P."/>
            <person name="Flint H.J."/>
        </authorList>
    </citation>
    <scope>NUCLEOTIDE SEQUENCE [LARGE SCALE GENOMIC DNA]</scope>
    <source>
        <strain evidence="2 3">JK626</strain>
    </source>
</reference>
<feature type="domain" description="MobA/VirD2-like nuclease" evidence="1">
    <location>
        <begin position="55"/>
        <end position="185"/>
    </location>
</feature>